<evidence type="ECO:0000256" key="3">
    <source>
        <dbReference type="ARBA" id="ARBA00022448"/>
    </source>
</evidence>
<dbReference type="SUPFAM" id="SSF56935">
    <property type="entry name" value="Porins"/>
    <property type="match status" value="1"/>
</dbReference>
<evidence type="ECO:0000256" key="9">
    <source>
        <dbReference type="ARBA" id="ARBA00023170"/>
    </source>
</evidence>
<evidence type="ECO:0000313" key="14">
    <source>
        <dbReference type="Proteomes" id="UP001620597"/>
    </source>
</evidence>
<dbReference type="InterPro" id="IPR000531">
    <property type="entry name" value="Beta-barrel_TonB"/>
</dbReference>
<dbReference type="Pfam" id="PF00593">
    <property type="entry name" value="TonB_dep_Rec_b-barrel"/>
    <property type="match status" value="1"/>
</dbReference>
<dbReference type="PANTHER" id="PTHR30069">
    <property type="entry name" value="TONB-DEPENDENT OUTER MEMBRANE RECEPTOR"/>
    <property type="match status" value="1"/>
</dbReference>
<keyword evidence="5" id="KW-0812">Transmembrane</keyword>
<dbReference type="RefSeq" id="WP_416205003.1">
    <property type="nucleotide sequence ID" value="NZ_JBBKTX010000003.1"/>
</dbReference>
<feature type="chain" id="PRO_5045223730" evidence="11">
    <location>
        <begin position="23"/>
        <end position="685"/>
    </location>
</feature>
<comment type="similarity">
    <text evidence="2">Belongs to the TonB-dependent receptor family. Hemoglobin/haptoglobin binding protein subfamily.</text>
</comment>
<evidence type="ECO:0000256" key="2">
    <source>
        <dbReference type="ARBA" id="ARBA00008143"/>
    </source>
</evidence>
<keyword evidence="4" id="KW-1134">Transmembrane beta strand</keyword>
<protein>
    <submittedName>
        <fullName evidence="13">TonB-dependent receptor</fullName>
    </submittedName>
</protein>
<name>A0ABW8NF67_9GAMM</name>
<sequence>MKALLPLLLRLLPLVMVTRAQADVSEPSLADDPNIEVIEVLGVTESLTTVSPRKLLRVPGAGNDPLQAIESLPGVVFSNSQDSAPAVRGSSPDDNAYYIDFFPVGYIFHSDSSSILNDNVIEGFTLEAAAFGPQYNGATGAVIDATSRSPDFAIPQTVIDVSFLKAGLFIEQPINSEQSFYLSGRQSLFQYYIDALLDDEDFQFTTLPEYYDYQGKYEYQPSITESLVVQAIGSRDKAGIKFDEDSDELAQDPGLDGGLNVERYFNSQAIVWDKIYGNGLQQKTGFSQLEEKFQFAIGQSNYVNVKTNNYEIRSQFSKPLNLHHDLQWGAELSESHASLKGRYSGPPCDEYNPDCRIVDGDEVVSLNEKIVITSINLHLADSWQATEYWILNPGVLVAREDYTDELFIEPRLSSEWRVAPYWKLTAAYGRYHSFPDNFGQYAKNFGNPDLKLETAIHYEASIEHELRDDLLIRVEGYYKTMDRLVVARADQQTVYPELSDEEYLALPRYTNDASGTAWGLELFINKDLSERWYGWASVAWSRTRRTNELTNEDFRYSYDQPLIINLVASYDYSDVLALGFKWRYQTGQLITPIEGAIQDSDNPELYNPVYGELNSERLPAYHALDVRADRNFFYTSWEMTLYAEILNLYGRANVIDYQYKNADYSEREDVTDLPTIVSVGVKIRL</sequence>
<keyword evidence="9 13" id="KW-0675">Receptor</keyword>
<keyword evidence="7" id="KW-0798">TonB box</keyword>
<proteinExistence type="inferred from homology"/>
<keyword evidence="14" id="KW-1185">Reference proteome</keyword>
<evidence type="ECO:0000256" key="7">
    <source>
        <dbReference type="ARBA" id="ARBA00023077"/>
    </source>
</evidence>
<evidence type="ECO:0000256" key="1">
    <source>
        <dbReference type="ARBA" id="ARBA00004571"/>
    </source>
</evidence>
<accession>A0ABW8NF67</accession>
<keyword evidence="10" id="KW-0998">Cell outer membrane</keyword>
<dbReference type="PANTHER" id="PTHR30069:SF29">
    <property type="entry name" value="HEMOGLOBIN AND HEMOGLOBIN-HAPTOGLOBIN-BINDING PROTEIN 1-RELATED"/>
    <property type="match status" value="1"/>
</dbReference>
<evidence type="ECO:0000313" key="13">
    <source>
        <dbReference type="EMBL" id="MFK4751560.1"/>
    </source>
</evidence>
<keyword evidence="6 11" id="KW-0732">Signal</keyword>
<reference evidence="13 14" key="1">
    <citation type="submission" date="2024-03" db="EMBL/GenBank/DDBJ databases">
        <title>High-quality draft genome sequence of Oceanobacter sp. wDCs-4.</title>
        <authorList>
            <person name="Dong C."/>
        </authorList>
    </citation>
    <scope>NUCLEOTIDE SEQUENCE [LARGE SCALE GENOMIC DNA]</scope>
    <source>
        <strain evidence="14">wDCs-4</strain>
    </source>
</reference>
<evidence type="ECO:0000256" key="8">
    <source>
        <dbReference type="ARBA" id="ARBA00023136"/>
    </source>
</evidence>
<keyword evidence="3" id="KW-0813">Transport</keyword>
<evidence type="ECO:0000259" key="12">
    <source>
        <dbReference type="Pfam" id="PF00593"/>
    </source>
</evidence>
<evidence type="ECO:0000256" key="11">
    <source>
        <dbReference type="SAM" id="SignalP"/>
    </source>
</evidence>
<organism evidence="13 14">
    <name type="scientific">Oceanobacter antarcticus</name>
    <dbReference type="NCBI Taxonomy" id="3133425"/>
    <lineage>
        <taxon>Bacteria</taxon>
        <taxon>Pseudomonadati</taxon>
        <taxon>Pseudomonadota</taxon>
        <taxon>Gammaproteobacteria</taxon>
        <taxon>Oceanospirillales</taxon>
        <taxon>Oceanospirillaceae</taxon>
        <taxon>Oceanobacter</taxon>
    </lineage>
</organism>
<evidence type="ECO:0000256" key="6">
    <source>
        <dbReference type="ARBA" id="ARBA00022729"/>
    </source>
</evidence>
<dbReference type="EMBL" id="JBBKTX010000003">
    <property type="protein sequence ID" value="MFK4751560.1"/>
    <property type="molecule type" value="Genomic_DNA"/>
</dbReference>
<evidence type="ECO:0000256" key="5">
    <source>
        <dbReference type="ARBA" id="ARBA00022692"/>
    </source>
</evidence>
<comment type="subcellular location">
    <subcellularLocation>
        <location evidence="1">Cell outer membrane</location>
        <topology evidence="1">Multi-pass membrane protein</topology>
    </subcellularLocation>
</comment>
<comment type="caution">
    <text evidence="13">The sequence shown here is derived from an EMBL/GenBank/DDBJ whole genome shotgun (WGS) entry which is preliminary data.</text>
</comment>
<keyword evidence="8" id="KW-0472">Membrane</keyword>
<evidence type="ECO:0000256" key="10">
    <source>
        <dbReference type="ARBA" id="ARBA00023237"/>
    </source>
</evidence>
<evidence type="ECO:0000256" key="4">
    <source>
        <dbReference type="ARBA" id="ARBA00022452"/>
    </source>
</evidence>
<dbReference type="Proteomes" id="UP001620597">
    <property type="component" value="Unassembled WGS sequence"/>
</dbReference>
<feature type="domain" description="TonB-dependent receptor-like beta-barrel" evidence="12">
    <location>
        <begin position="199"/>
        <end position="648"/>
    </location>
</feature>
<dbReference type="InterPro" id="IPR036942">
    <property type="entry name" value="Beta-barrel_TonB_sf"/>
</dbReference>
<dbReference type="InterPro" id="IPR039426">
    <property type="entry name" value="TonB-dep_rcpt-like"/>
</dbReference>
<dbReference type="Gene3D" id="2.40.170.20">
    <property type="entry name" value="TonB-dependent receptor, beta-barrel domain"/>
    <property type="match status" value="1"/>
</dbReference>
<gene>
    <name evidence="13" type="ORF">WG929_03960</name>
</gene>
<feature type="signal peptide" evidence="11">
    <location>
        <begin position="1"/>
        <end position="22"/>
    </location>
</feature>